<evidence type="ECO:0000256" key="3">
    <source>
        <dbReference type="SAM" id="MobiDB-lite"/>
    </source>
</evidence>
<evidence type="ECO:0000313" key="5">
    <source>
        <dbReference type="EMBL" id="TFY70562.1"/>
    </source>
</evidence>
<accession>A0A4Y9Z7S1</accession>
<feature type="region of interest" description="Disordered" evidence="3">
    <location>
        <begin position="191"/>
        <end position="214"/>
    </location>
</feature>
<evidence type="ECO:0000313" key="6">
    <source>
        <dbReference type="Proteomes" id="UP000298327"/>
    </source>
</evidence>
<dbReference type="InterPro" id="IPR001452">
    <property type="entry name" value="SH3_domain"/>
</dbReference>
<feature type="compositionally biased region" description="Pro residues" evidence="3">
    <location>
        <begin position="30"/>
        <end position="42"/>
    </location>
</feature>
<dbReference type="Proteomes" id="UP000298327">
    <property type="component" value="Unassembled WGS sequence"/>
</dbReference>
<dbReference type="InterPro" id="IPR036028">
    <property type="entry name" value="SH3-like_dom_sf"/>
</dbReference>
<evidence type="ECO:0000256" key="2">
    <source>
        <dbReference type="PROSITE-ProRule" id="PRU00192"/>
    </source>
</evidence>
<reference evidence="5 6" key="1">
    <citation type="submission" date="2019-02" db="EMBL/GenBank/DDBJ databases">
        <title>Genome sequencing of the rare red list fungi Dentipellis fragilis.</title>
        <authorList>
            <person name="Buettner E."/>
            <person name="Kellner H."/>
        </authorList>
    </citation>
    <scope>NUCLEOTIDE SEQUENCE [LARGE SCALE GENOMIC DNA]</scope>
    <source>
        <strain evidence="5 6">DSM 105465</strain>
    </source>
</reference>
<sequence>PLGPSSPNLAAPPPYSPSFNGVSAAAAKRAPPPPPPLKPKPQPNVQYVVALYDFAAQADGDLDFQTGDRIEVVERTSSAEDWWTGRLNGRTGVFPVEWRAELSYLVSYVYVALDSTQFLFVLSSDVSLASAIVHTACQECATTDLERLLPRLVPNKLRTNSAGSRYSANAWSEASCCLKGLHRGLKSHEVLRDSGLPSPDPSVPGSAPPDGVPLVPPPWDLDAELYLFLDRTIPHSTPSPDSPSVNDDSSILQGLPAGAYNPLEEIHPSALVPIPGVDNRKQYRGNWPQIIVVRYEDSPAGPYDELMYIGGKFENPVEGKGVEAARITNIYVSTNASVWNGRRNWNIPKHLARFEWTPRSGDPYTTTLKVYHHDGVPPPLSADEPFFVATLTRSRLPAVPANTARIPFASRSLRLVQPPLFRGRYPDNGEGPGAAVIGTDDPPHGRTNPWLSITPTYNGWFGLAYIESMKGDGALTDLGDGRSFPRCNPVWVGQRFKGVIHFPASEVVGEASDSEKRK</sequence>
<dbReference type="PROSITE" id="PS50002">
    <property type="entry name" value="SH3"/>
    <property type="match status" value="1"/>
</dbReference>
<evidence type="ECO:0000259" key="4">
    <source>
        <dbReference type="PROSITE" id="PS50002"/>
    </source>
</evidence>
<dbReference type="Pfam" id="PF00018">
    <property type="entry name" value="SH3_1"/>
    <property type="match status" value="1"/>
</dbReference>
<dbReference type="PANTHER" id="PTHR40518">
    <property type="entry name" value="ACETOACETATE DECARBOXYLASE"/>
    <property type="match status" value="1"/>
</dbReference>
<evidence type="ECO:0000256" key="1">
    <source>
        <dbReference type="ARBA" id="ARBA00022443"/>
    </source>
</evidence>
<gene>
    <name evidence="5" type="ORF">EVG20_g2433</name>
</gene>
<feature type="domain" description="SH3" evidence="4">
    <location>
        <begin position="43"/>
        <end position="104"/>
    </location>
</feature>
<organism evidence="5 6">
    <name type="scientific">Dentipellis fragilis</name>
    <dbReference type="NCBI Taxonomy" id="205917"/>
    <lineage>
        <taxon>Eukaryota</taxon>
        <taxon>Fungi</taxon>
        <taxon>Dikarya</taxon>
        <taxon>Basidiomycota</taxon>
        <taxon>Agaricomycotina</taxon>
        <taxon>Agaricomycetes</taxon>
        <taxon>Russulales</taxon>
        <taxon>Hericiaceae</taxon>
        <taxon>Dentipellis</taxon>
    </lineage>
</organism>
<comment type="caution">
    <text evidence="5">The sequence shown here is derived from an EMBL/GenBank/DDBJ whole genome shotgun (WGS) entry which is preliminary data.</text>
</comment>
<feature type="compositionally biased region" description="Pro residues" evidence="3">
    <location>
        <begin position="1"/>
        <end position="16"/>
    </location>
</feature>
<dbReference type="OrthoDB" id="9970474at2759"/>
<name>A0A4Y9Z7S1_9AGAM</name>
<dbReference type="InterPro" id="IPR023375">
    <property type="entry name" value="ADC_dom_sf"/>
</dbReference>
<feature type="compositionally biased region" description="Pro residues" evidence="3">
    <location>
        <begin position="198"/>
        <end position="214"/>
    </location>
</feature>
<dbReference type="SMART" id="SM00326">
    <property type="entry name" value="SH3"/>
    <property type="match status" value="1"/>
</dbReference>
<dbReference type="Gene3D" id="2.30.30.40">
    <property type="entry name" value="SH3 Domains"/>
    <property type="match status" value="1"/>
</dbReference>
<dbReference type="AlphaFoldDB" id="A0A4Y9Z7S1"/>
<dbReference type="GO" id="GO:0051666">
    <property type="term" value="P:actin cortical patch localization"/>
    <property type="evidence" value="ECO:0007669"/>
    <property type="project" value="UniProtKB-ARBA"/>
</dbReference>
<dbReference type="PANTHER" id="PTHR40518:SF1">
    <property type="entry name" value="ACETOACETATE DECARBOXYLASE"/>
    <property type="match status" value="1"/>
</dbReference>
<dbReference type="SUPFAM" id="SSF50044">
    <property type="entry name" value="SH3-domain"/>
    <property type="match status" value="1"/>
</dbReference>
<proteinExistence type="predicted"/>
<dbReference type="EMBL" id="SEOQ01000095">
    <property type="protein sequence ID" value="TFY70562.1"/>
    <property type="molecule type" value="Genomic_DNA"/>
</dbReference>
<protein>
    <recommendedName>
        <fullName evidence="4">SH3 domain-containing protein</fullName>
    </recommendedName>
</protein>
<feature type="region of interest" description="Disordered" evidence="3">
    <location>
        <begin position="1"/>
        <end position="42"/>
    </location>
</feature>
<keyword evidence="6" id="KW-1185">Reference proteome</keyword>
<dbReference type="Gene3D" id="2.40.400.10">
    <property type="entry name" value="Acetoacetate decarboxylase-like"/>
    <property type="match status" value="1"/>
</dbReference>
<feature type="non-terminal residue" evidence="5">
    <location>
        <position position="1"/>
    </location>
</feature>
<dbReference type="PRINTS" id="PR00452">
    <property type="entry name" value="SH3DOMAIN"/>
</dbReference>
<dbReference type="STRING" id="205917.A0A4Y9Z7S1"/>
<dbReference type="SUPFAM" id="SSF160104">
    <property type="entry name" value="Acetoacetate decarboxylase-like"/>
    <property type="match status" value="1"/>
</dbReference>
<keyword evidence="1 2" id="KW-0728">SH3 domain</keyword>
<dbReference type="FunFam" id="2.30.30.40:FF:000100">
    <property type="entry name" value="SH3 domain-containing YSC84-like protein 1"/>
    <property type="match status" value="1"/>
</dbReference>